<reference evidence="1 2" key="1">
    <citation type="submission" date="2018-11" db="EMBL/GenBank/DDBJ databases">
        <title>Gordonia insulae sp. nov., isolated from an island soil.</title>
        <authorList>
            <person name="Kim Y.S."/>
            <person name="Kim S.B."/>
        </authorList>
    </citation>
    <scope>NUCLEOTIDE SEQUENCE [LARGE SCALE GENOMIC DNA]</scope>
    <source>
        <strain evidence="1 2">MMS17-SY073</strain>
    </source>
</reference>
<protein>
    <recommendedName>
        <fullName evidence="3">DUF3263 domain-containing protein</fullName>
    </recommendedName>
</protein>
<dbReference type="KEGG" id="gom:D7316_03395"/>
<evidence type="ECO:0008006" key="3">
    <source>
        <dbReference type="Google" id="ProtNLM"/>
    </source>
</evidence>
<proteinExistence type="predicted"/>
<dbReference type="Proteomes" id="UP000271469">
    <property type="component" value="Chromosome"/>
</dbReference>
<gene>
    <name evidence="1" type="ORF">D7316_03395</name>
</gene>
<organism evidence="1 2">
    <name type="scientific">Gordonia insulae</name>
    <dbReference type="NCBI Taxonomy" id="2420509"/>
    <lineage>
        <taxon>Bacteria</taxon>
        <taxon>Bacillati</taxon>
        <taxon>Actinomycetota</taxon>
        <taxon>Actinomycetes</taxon>
        <taxon>Mycobacteriales</taxon>
        <taxon>Gordoniaceae</taxon>
        <taxon>Gordonia</taxon>
    </lineage>
</organism>
<dbReference type="EMBL" id="CP033972">
    <property type="protein sequence ID" value="AZG46790.1"/>
    <property type="molecule type" value="Genomic_DNA"/>
</dbReference>
<dbReference type="AlphaFoldDB" id="A0A3G8JRI2"/>
<accession>A0A3G8JRI2</accession>
<evidence type="ECO:0000313" key="1">
    <source>
        <dbReference type="EMBL" id="AZG46790.1"/>
    </source>
</evidence>
<evidence type="ECO:0000313" key="2">
    <source>
        <dbReference type="Proteomes" id="UP000271469"/>
    </source>
</evidence>
<sequence length="78" mass="8587">MVAFAQRWYRYGGGDPSDIMIEFGLSERDYFLRLRDALGDHQGLDPQTAADIAAVVARRLDELGPRTDGESLSRAASA</sequence>
<name>A0A3G8JRI2_9ACTN</name>
<keyword evidence="2" id="KW-1185">Reference proteome</keyword>